<feature type="transmembrane region" description="Helical" evidence="2">
    <location>
        <begin position="29"/>
        <end position="47"/>
    </location>
</feature>
<keyword evidence="2" id="KW-1133">Transmembrane helix</keyword>
<evidence type="ECO:0000256" key="1">
    <source>
        <dbReference type="SAM" id="MobiDB-lite"/>
    </source>
</evidence>
<dbReference type="Proteomes" id="UP000315842">
    <property type="component" value="Unassembled WGS sequence"/>
</dbReference>
<comment type="caution">
    <text evidence="3">The sequence shown here is derived from an EMBL/GenBank/DDBJ whole genome shotgun (WGS) entry which is preliminary data.</text>
</comment>
<organism evidence="3 4">
    <name type="scientific">Cellulomonas uda</name>
    <dbReference type="NCBI Taxonomy" id="1714"/>
    <lineage>
        <taxon>Bacteria</taxon>
        <taxon>Bacillati</taxon>
        <taxon>Actinomycetota</taxon>
        <taxon>Actinomycetes</taxon>
        <taxon>Micrococcales</taxon>
        <taxon>Cellulomonadaceae</taxon>
        <taxon>Cellulomonas</taxon>
    </lineage>
</organism>
<dbReference type="RefSeq" id="WP_094180826.1">
    <property type="nucleotide sequence ID" value="NZ_BJLP01000019.1"/>
</dbReference>
<keyword evidence="2" id="KW-0812">Transmembrane</keyword>
<accession>A0A4Y3KAE4</accession>
<proteinExistence type="predicted"/>
<keyword evidence="4" id="KW-1185">Reference proteome</keyword>
<sequence length="105" mass="11425">MPVLVYTLLRLVLFALVTVLLWAVGMRSWLAPLAGLLVAWGLSYVLLAKQGRAAAEWVERRAAQRGERRPTAADEDARLEDAADEAARATPADEAARADRPADEA</sequence>
<dbReference type="InterPro" id="IPR025323">
    <property type="entry name" value="DUF4229"/>
</dbReference>
<evidence type="ECO:0000256" key="2">
    <source>
        <dbReference type="SAM" id="Phobius"/>
    </source>
</evidence>
<evidence type="ECO:0000313" key="3">
    <source>
        <dbReference type="EMBL" id="GEA80963.1"/>
    </source>
</evidence>
<keyword evidence="2" id="KW-0472">Membrane</keyword>
<dbReference type="AlphaFoldDB" id="A0A4Y3KAE4"/>
<evidence type="ECO:0008006" key="5">
    <source>
        <dbReference type="Google" id="ProtNLM"/>
    </source>
</evidence>
<feature type="compositionally biased region" description="Basic and acidic residues" evidence="1">
    <location>
        <begin position="94"/>
        <end position="105"/>
    </location>
</feature>
<evidence type="ECO:0000313" key="4">
    <source>
        <dbReference type="Proteomes" id="UP000315842"/>
    </source>
</evidence>
<feature type="region of interest" description="Disordered" evidence="1">
    <location>
        <begin position="60"/>
        <end position="105"/>
    </location>
</feature>
<protein>
    <recommendedName>
        <fullName evidence="5">DUF4229 domain-containing protein</fullName>
    </recommendedName>
</protein>
<dbReference type="Pfam" id="PF14012">
    <property type="entry name" value="DUF4229"/>
    <property type="match status" value="1"/>
</dbReference>
<feature type="transmembrane region" description="Helical" evidence="2">
    <location>
        <begin position="7"/>
        <end position="23"/>
    </location>
</feature>
<reference evidence="3 4" key="1">
    <citation type="submission" date="2019-06" db="EMBL/GenBank/DDBJ databases">
        <title>Whole genome shotgun sequence of Cellulomonas uda NBRC 3747.</title>
        <authorList>
            <person name="Hosoyama A."/>
            <person name="Uohara A."/>
            <person name="Ohji S."/>
            <person name="Ichikawa N."/>
        </authorList>
    </citation>
    <scope>NUCLEOTIDE SEQUENCE [LARGE SCALE GENOMIC DNA]</scope>
    <source>
        <strain evidence="3 4">NBRC 3747</strain>
    </source>
</reference>
<feature type="compositionally biased region" description="Basic and acidic residues" evidence="1">
    <location>
        <begin position="60"/>
        <end position="87"/>
    </location>
</feature>
<dbReference type="EMBL" id="BJLP01000019">
    <property type="protein sequence ID" value="GEA80963.1"/>
    <property type="molecule type" value="Genomic_DNA"/>
</dbReference>
<name>A0A4Y3KAE4_CELUD</name>
<gene>
    <name evidence="3" type="ORF">CUD01_14070</name>
</gene>